<organism evidence="3 4">
    <name type="scientific">Corallococcus llansteffanensis</name>
    <dbReference type="NCBI Taxonomy" id="2316731"/>
    <lineage>
        <taxon>Bacteria</taxon>
        <taxon>Pseudomonadati</taxon>
        <taxon>Myxococcota</taxon>
        <taxon>Myxococcia</taxon>
        <taxon>Myxococcales</taxon>
        <taxon>Cystobacterineae</taxon>
        <taxon>Myxococcaceae</taxon>
        <taxon>Corallococcus</taxon>
    </lineage>
</organism>
<sequence length="190" mass="20837">MPLKSLVWWSLLTVLLGACASPSPSERPVALLPQVLFQSPIALLLARHDELALTTNQMIQLGQRDEALAAKNRPLHDRLREISSPRPPPRRNPPGIGTRSSPGPSAWPAEPPQPEGEEAVKQRQALLRAVEDNENAAWKDVEPLLDTQQQAKAQELFARQREERLQATESLRGPGACQPGHPCGEVGAQK</sequence>
<dbReference type="AlphaFoldDB" id="A0A3A8Q7E5"/>
<keyword evidence="2" id="KW-0732">Signal</keyword>
<gene>
    <name evidence="3" type="ORF">D7V93_07860</name>
</gene>
<feature type="region of interest" description="Disordered" evidence="1">
    <location>
        <begin position="162"/>
        <end position="190"/>
    </location>
</feature>
<dbReference type="EMBL" id="RAWB01000055">
    <property type="protein sequence ID" value="RKH64058.1"/>
    <property type="molecule type" value="Genomic_DNA"/>
</dbReference>
<keyword evidence="4" id="KW-1185">Reference proteome</keyword>
<evidence type="ECO:0000313" key="3">
    <source>
        <dbReference type="EMBL" id="RKH64058.1"/>
    </source>
</evidence>
<evidence type="ECO:0000313" key="4">
    <source>
        <dbReference type="Proteomes" id="UP000272888"/>
    </source>
</evidence>
<dbReference type="RefSeq" id="WP_120642787.1">
    <property type="nucleotide sequence ID" value="NZ_RAWB01000055.1"/>
</dbReference>
<reference evidence="4" key="1">
    <citation type="submission" date="2018-09" db="EMBL/GenBank/DDBJ databases">
        <authorList>
            <person name="Livingstone P.G."/>
            <person name="Whitworth D.E."/>
        </authorList>
    </citation>
    <scope>NUCLEOTIDE SEQUENCE [LARGE SCALE GENOMIC DNA]</scope>
    <source>
        <strain evidence="4">CA051B</strain>
    </source>
</reference>
<feature type="signal peptide" evidence="2">
    <location>
        <begin position="1"/>
        <end position="20"/>
    </location>
</feature>
<comment type="caution">
    <text evidence="3">The sequence shown here is derived from an EMBL/GenBank/DDBJ whole genome shotgun (WGS) entry which is preliminary data.</text>
</comment>
<evidence type="ECO:0008006" key="5">
    <source>
        <dbReference type="Google" id="ProtNLM"/>
    </source>
</evidence>
<accession>A0A3A8Q7E5</accession>
<dbReference type="Proteomes" id="UP000272888">
    <property type="component" value="Unassembled WGS sequence"/>
</dbReference>
<feature type="chain" id="PRO_5017457771" description="DUF3106 domain-containing protein" evidence="2">
    <location>
        <begin position="21"/>
        <end position="190"/>
    </location>
</feature>
<feature type="compositionally biased region" description="Basic and acidic residues" evidence="1">
    <location>
        <begin position="71"/>
        <end position="83"/>
    </location>
</feature>
<evidence type="ECO:0000256" key="1">
    <source>
        <dbReference type="SAM" id="MobiDB-lite"/>
    </source>
</evidence>
<protein>
    <recommendedName>
        <fullName evidence="5">DUF3106 domain-containing protein</fullName>
    </recommendedName>
</protein>
<name>A0A3A8Q7E5_9BACT</name>
<proteinExistence type="predicted"/>
<dbReference type="PROSITE" id="PS51257">
    <property type="entry name" value="PROKAR_LIPOPROTEIN"/>
    <property type="match status" value="1"/>
</dbReference>
<evidence type="ECO:0000256" key="2">
    <source>
        <dbReference type="SAM" id="SignalP"/>
    </source>
</evidence>
<feature type="region of interest" description="Disordered" evidence="1">
    <location>
        <begin position="71"/>
        <end position="123"/>
    </location>
</feature>